<dbReference type="GO" id="GO:0006357">
    <property type="term" value="P:regulation of transcription by RNA polymerase II"/>
    <property type="evidence" value="ECO:0007669"/>
    <property type="project" value="TreeGrafter"/>
</dbReference>
<keyword evidence="3" id="KW-0804">Transcription</keyword>
<dbReference type="Ensembl" id="ENSAMXT00000009480.2">
    <property type="protein sequence ID" value="ENSAMXP00000009480.2"/>
    <property type="gene ID" value="ENSAMXG00000009225.2"/>
</dbReference>
<keyword evidence="2" id="KW-0238">DNA-binding</keyword>
<reference evidence="6" key="1">
    <citation type="submission" date="2013-03" db="EMBL/GenBank/DDBJ databases">
        <authorList>
            <person name="Jeffery W."/>
            <person name="Warren W."/>
            <person name="Wilson R.K."/>
        </authorList>
    </citation>
    <scope>NUCLEOTIDE SEQUENCE</scope>
    <source>
        <strain evidence="6">female</strain>
    </source>
</reference>
<organism evidence="5 6">
    <name type="scientific">Astyanax mexicanus</name>
    <name type="common">Blind cave fish</name>
    <name type="synonym">Astyanax fasciatus mexicanus</name>
    <dbReference type="NCBI Taxonomy" id="7994"/>
    <lineage>
        <taxon>Eukaryota</taxon>
        <taxon>Metazoa</taxon>
        <taxon>Chordata</taxon>
        <taxon>Craniata</taxon>
        <taxon>Vertebrata</taxon>
        <taxon>Euteleostomi</taxon>
        <taxon>Actinopterygii</taxon>
        <taxon>Neopterygii</taxon>
        <taxon>Teleostei</taxon>
        <taxon>Ostariophysi</taxon>
        <taxon>Characiformes</taxon>
        <taxon>Characoidei</taxon>
        <taxon>Acestrorhamphidae</taxon>
        <taxon>Acestrorhamphinae</taxon>
        <taxon>Astyanax</taxon>
    </lineage>
</organism>
<protein>
    <submittedName>
        <fullName evidence="5">Uncharacterized protein</fullName>
    </submittedName>
</protein>
<dbReference type="AlphaFoldDB" id="W5KPG8"/>
<dbReference type="eggNOG" id="KOG4565">
    <property type="taxonomic scope" value="Eukaryota"/>
</dbReference>
<dbReference type="PANTHER" id="PTHR21545">
    <property type="entry name" value="TRANSCRIPTION FACTOR MLR1/2"/>
    <property type="match status" value="1"/>
</dbReference>
<dbReference type="GO" id="GO:0003677">
    <property type="term" value="F:DNA binding"/>
    <property type="evidence" value="ECO:0007669"/>
    <property type="project" value="UniProtKB-KW"/>
</dbReference>
<reference evidence="5" key="4">
    <citation type="submission" date="2025-09" db="UniProtKB">
        <authorList>
            <consortium name="Ensembl"/>
        </authorList>
    </citation>
    <scope>IDENTIFICATION</scope>
</reference>
<proteinExistence type="predicted"/>
<dbReference type="Proteomes" id="UP000018467">
    <property type="component" value="Unassembled WGS sequence"/>
</dbReference>
<evidence type="ECO:0000313" key="5">
    <source>
        <dbReference type="Ensembl" id="ENSAMXP00000009480.2"/>
    </source>
</evidence>
<name>W5KPG8_ASTMX</name>
<evidence type="ECO:0000256" key="3">
    <source>
        <dbReference type="ARBA" id="ARBA00023163"/>
    </source>
</evidence>
<dbReference type="HOGENOM" id="CLU_724704_0_0_1"/>
<accession>W5KPG8</accession>
<sequence>KMASARRRQLCASEKRGVRQDLDSWRSKLVQCVIEKIRELLLNTRVFEDLRLFKYKPASVSNWSFDEKCLFCCLRREKVKEHVVALTKKIVESGGKPLLGKDNSNIKWREGQVEEFLNAVLHRKYTPRIPDPHIPVVACDTMQQMIGQLAAHYTSNADSQGSPQHNGIVDPSLLKARSITSPTIAATTATAAASAQNPVLSKLLMADQEAPLDLSVKRVKTEGVLDLSIRKHHNTDCTSPRDSLDLGLTKAKDLQSTSTLEQFMAKLCLHHQRQVVDAFGFLQTEVKASDSAFQTCSPIKQKPTASVSSHATVQEQLLNQMTEETRKLAVAISTPEVKESAIASVKIKELAPFEQ</sequence>
<keyword evidence="4" id="KW-0539">Nucleus</keyword>
<reference evidence="5" key="3">
    <citation type="submission" date="2025-08" db="UniProtKB">
        <authorList>
            <consortium name="Ensembl"/>
        </authorList>
    </citation>
    <scope>IDENTIFICATION</scope>
</reference>
<evidence type="ECO:0000256" key="2">
    <source>
        <dbReference type="ARBA" id="ARBA00023125"/>
    </source>
</evidence>
<dbReference type="Bgee" id="ENSAMXG00000009225">
    <property type="expression patterns" value="Expressed in zone of skin and 14 other cell types or tissues"/>
</dbReference>
<dbReference type="PANTHER" id="PTHR21545:SF14">
    <property type="entry name" value="LIGAND-DEPENDENT COREPRESSOR"/>
    <property type="match status" value="1"/>
</dbReference>
<keyword evidence="1" id="KW-0805">Transcription regulation</keyword>
<evidence type="ECO:0000256" key="4">
    <source>
        <dbReference type="ARBA" id="ARBA00023242"/>
    </source>
</evidence>
<dbReference type="GO" id="GO:0005634">
    <property type="term" value="C:nucleus"/>
    <property type="evidence" value="ECO:0007669"/>
    <property type="project" value="TreeGrafter"/>
</dbReference>
<keyword evidence="6" id="KW-1185">Reference proteome</keyword>
<reference evidence="6" key="2">
    <citation type="journal article" date="2014" name="Nat. Commun.">
        <title>The cavefish genome reveals candidate genes for eye loss.</title>
        <authorList>
            <person name="McGaugh S.E."/>
            <person name="Gross J.B."/>
            <person name="Aken B."/>
            <person name="Blin M."/>
            <person name="Borowsky R."/>
            <person name="Chalopin D."/>
            <person name="Hinaux H."/>
            <person name="Jeffery W.R."/>
            <person name="Keene A."/>
            <person name="Ma L."/>
            <person name="Minx P."/>
            <person name="Murphy D."/>
            <person name="O'Quin K.E."/>
            <person name="Retaux S."/>
            <person name="Rohner N."/>
            <person name="Searle S.M."/>
            <person name="Stahl B.A."/>
            <person name="Tabin C."/>
            <person name="Volff J.N."/>
            <person name="Yoshizawa M."/>
            <person name="Warren W.C."/>
        </authorList>
    </citation>
    <scope>NUCLEOTIDE SEQUENCE [LARGE SCALE GENOMIC DNA]</scope>
    <source>
        <strain evidence="6">female</strain>
    </source>
</reference>
<evidence type="ECO:0000313" key="6">
    <source>
        <dbReference type="Proteomes" id="UP000018467"/>
    </source>
</evidence>
<evidence type="ECO:0000256" key="1">
    <source>
        <dbReference type="ARBA" id="ARBA00023015"/>
    </source>
</evidence>
<dbReference type="GeneTree" id="ENSGT00940000154965"/>